<dbReference type="InterPro" id="IPR016064">
    <property type="entry name" value="NAD/diacylglycerol_kinase_sf"/>
</dbReference>
<name>A0ABS0XK76_9SPHN</name>
<dbReference type="PROSITE" id="PS50146">
    <property type="entry name" value="DAGK"/>
    <property type="match status" value="1"/>
</dbReference>
<reference evidence="3" key="1">
    <citation type="submission" date="2020-12" db="EMBL/GenBank/DDBJ databases">
        <title>Hymenobacter sp.</title>
        <authorList>
            <person name="Kim M.K."/>
        </authorList>
    </citation>
    <scope>NUCLEOTIDE SEQUENCE [LARGE SCALE GENOMIC DNA]</scope>
    <source>
        <strain evidence="3">BT553</strain>
    </source>
</reference>
<gene>
    <name evidence="2" type="ORF">JAO74_01340</name>
</gene>
<dbReference type="EMBL" id="JAELXS010000001">
    <property type="protein sequence ID" value="MBJ6120427.1"/>
    <property type="molecule type" value="Genomic_DNA"/>
</dbReference>
<evidence type="ECO:0000259" key="1">
    <source>
        <dbReference type="PROSITE" id="PS50146"/>
    </source>
</evidence>
<keyword evidence="3" id="KW-1185">Reference proteome</keyword>
<evidence type="ECO:0000313" key="3">
    <source>
        <dbReference type="Proteomes" id="UP000640426"/>
    </source>
</evidence>
<dbReference type="Gene3D" id="3.40.50.10330">
    <property type="entry name" value="Probable inorganic polyphosphate/atp-NAD kinase, domain 1"/>
    <property type="match status" value="1"/>
</dbReference>
<dbReference type="Proteomes" id="UP000640426">
    <property type="component" value="Unassembled WGS sequence"/>
</dbReference>
<dbReference type="InterPro" id="IPR017438">
    <property type="entry name" value="ATP-NAD_kinase_N"/>
</dbReference>
<dbReference type="InterPro" id="IPR001206">
    <property type="entry name" value="Diacylglycerol_kinase_cat_dom"/>
</dbReference>
<protein>
    <recommendedName>
        <fullName evidence="1">DAGKc domain-containing protein</fullName>
    </recommendedName>
</protein>
<dbReference type="SMART" id="SM00046">
    <property type="entry name" value="DAGKc"/>
    <property type="match status" value="1"/>
</dbReference>
<dbReference type="SUPFAM" id="SSF111331">
    <property type="entry name" value="NAD kinase/diacylglycerol kinase-like"/>
    <property type="match status" value="1"/>
</dbReference>
<dbReference type="Pfam" id="PF00781">
    <property type="entry name" value="DAGK_cat"/>
    <property type="match status" value="1"/>
</dbReference>
<evidence type="ECO:0000313" key="2">
    <source>
        <dbReference type="EMBL" id="MBJ6120427.1"/>
    </source>
</evidence>
<sequence length="338" mass="35390">MSSFSPASVLAFAGPESARSVTVKAAPTAAAVGRLRIGIVCNPKSHLNHGAEYEAGVPGVDSVLLAAPGTRAALADTLAEFAERKIDLLVIDGGDGTVRDVLTCAAHLWKGKWPDIAVIPSGKTNALAIDLGIPSGWTLADALAAVTRGRRVERRPVEIARDDGSRPLRGFLFGAGAFVKATELAQHTHRAGAFNGVAVGLALGWALIQTMFGGATSSWRVGTPLGLKLPGGSVDPRPRYLLLASALRQLPLGLKPFGQPRDGMKLLVVDAPPKRLMLTVPALLAGSEADWMRRAGYHHIDTASFEVSLDDGFILDGEHFAGGKLAVRQGPVLSFIAP</sequence>
<accession>A0ABS0XK76</accession>
<feature type="domain" description="DAGKc" evidence="1">
    <location>
        <begin position="85"/>
        <end position="167"/>
    </location>
</feature>
<comment type="caution">
    <text evidence="2">The sequence shown here is derived from an EMBL/GenBank/DDBJ whole genome shotgun (WGS) entry which is preliminary data.</text>
</comment>
<organism evidence="2 3">
    <name type="scientific">Sphingomonas mollis</name>
    <dbReference type="NCBI Taxonomy" id="2795726"/>
    <lineage>
        <taxon>Bacteria</taxon>
        <taxon>Pseudomonadati</taxon>
        <taxon>Pseudomonadota</taxon>
        <taxon>Alphaproteobacteria</taxon>
        <taxon>Sphingomonadales</taxon>
        <taxon>Sphingomonadaceae</taxon>
        <taxon>Sphingomonas</taxon>
    </lineage>
</organism>
<proteinExistence type="predicted"/>